<dbReference type="EMBL" id="JANQBD010000053">
    <property type="protein sequence ID" value="MCR8636759.1"/>
    <property type="molecule type" value="Genomic_DNA"/>
</dbReference>
<feature type="binding site" evidence="9">
    <location>
        <position position="283"/>
    </location>
    <ligand>
        <name>K(+)</name>
        <dbReference type="ChEBI" id="CHEBI:29103"/>
    </ligand>
</feature>
<comment type="caution">
    <text evidence="12">The sequence shown here is derived from an EMBL/GenBank/DDBJ whole genome shotgun (WGS) entry which is preliminary data.</text>
</comment>
<keyword evidence="6 9" id="KW-0460">Magnesium</keyword>
<evidence type="ECO:0000256" key="9">
    <source>
        <dbReference type="HAMAP-Rule" id="MF_01987"/>
    </source>
</evidence>
<keyword evidence="9" id="KW-0963">Cytoplasm</keyword>
<feature type="binding site" evidence="9">
    <location>
        <begin position="252"/>
        <end position="253"/>
    </location>
    <ligand>
        <name>ATP</name>
        <dbReference type="ChEBI" id="CHEBI:30616"/>
    </ligand>
</feature>
<dbReference type="NCBIfam" id="TIGR02152">
    <property type="entry name" value="D_ribokin_bact"/>
    <property type="match status" value="1"/>
</dbReference>
<dbReference type="Gene3D" id="3.40.1190.20">
    <property type="match status" value="1"/>
</dbReference>
<dbReference type="SUPFAM" id="SSF53613">
    <property type="entry name" value="Ribokinase-like"/>
    <property type="match status" value="1"/>
</dbReference>
<dbReference type="EC" id="2.7.1.15" evidence="9 10"/>
<keyword evidence="5 9" id="KW-0067">ATP-binding</keyword>
<protein>
    <recommendedName>
        <fullName evidence="9 10">Ribokinase</fullName>
        <shortName evidence="9">RK</shortName>
        <ecNumber evidence="9 10">2.7.1.15</ecNumber>
    </recommendedName>
</protein>
<dbReference type="InterPro" id="IPR011611">
    <property type="entry name" value="PfkB_dom"/>
</dbReference>
<comment type="similarity">
    <text evidence="9">Belongs to the carbohydrate kinase PfkB family. Ribokinase subfamily.</text>
</comment>
<dbReference type="HAMAP" id="MF_01987">
    <property type="entry name" value="Ribokinase"/>
    <property type="match status" value="1"/>
</dbReference>
<feature type="binding site" evidence="9">
    <location>
        <position position="247"/>
    </location>
    <ligand>
        <name>K(+)</name>
        <dbReference type="ChEBI" id="CHEBI:29103"/>
    </ligand>
</feature>
<evidence type="ECO:0000256" key="1">
    <source>
        <dbReference type="ARBA" id="ARBA00022679"/>
    </source>
</evidence>
<feature type="binding site" evidence="9">
    <location>
        <position position="286"/>
    </location>
    <ligand>
        <name>K(+)</name>
        <dbReference type="ChEBI" id="CHEBI:29103"/>
    </ligand>
</feature>
<keyword evidence="4 9" id="KW-0418">Kinase</keyword>
<evidence type="ECO:0000256" key="6">
    <source>
        <dbReference type="ARBA" id="ARBA00022842"/>
    </source>
</evidence>
<gene>
    <name evidence="9 12" type="primary">rbsK</name>
    <name evidence="12" type="ORF">NV381_36940</name>
</gene>
<evidence type="ECO:0000256" key="5">
    <source>
        <dbReference type="ARBA" id="ARBA00022840"/>
    </source>
</evidence>
<dbReference type="InterPro" id="IPR011877">
    <property type="entry name" value="Ribokinase"/>
</dbReference>
<comment type="caution">
    <text evidence="9">Lacks conserved residue(s) required for the propagation of feature annotation.</text>
</comment>
<comment type="function">
    <text evidence="9">Catalyzes the phosphorylation of ribose at O-5 in a reaction requiring ATP and magnesium. The resulting D-ribose-5-phosphate can then be used either for sythesis of nucleotides, histidine, and tryptophan, or as a component of the pentose phosphate pathway.</text>
</comment>
<dbReference type="GO" id="GO:0004747">
    <property type="term" value="F:ribokinase activity"/>
    <property type="evidence" value="ECO:0007669"/>
    <property type="project" value="UniProtKB-EC"/>
</dbReference>
<feature type="binding site" evidence="9">
    <location>
        <begin position="41"/>
        <end position="45"/>
    </location>
    <ligand>
        <name>substrate</name>
    </ligand>
</feature>
<comment type="catalytic activity">
    <reaction evidence="9">
        <text>D-ribose + ATP = D-ribose 5-phosphate + ADP + H(+)</text>
        <dbReference type="Rhea" id="RHEA:13697"/>
        <dbReference type="ChEBI" id="CHEBI:15378"/>
        <dbReference type="ChEBI" id="CHEBI:30616"/>
        <dbReference type="ChEBI" id="CHEBI:47013"/>
        <dbReference type="ChEBI" id="CHEBI:78346"/>
        <dbReference type="ChEBI" id="CHEBI:456216"/>
        <dbReference type="EC" id="2.7.1.15"/>
    </reaction>
</comment>
<keyword evidence="2 9" id="KW-0479">Metal-binding</keyword>
<keyword evidence="1 9" id="KW-0808">Transferase</keyword>
<dbReference type="PRINTS" id="PR00990">
    <property type="entry name" value="RIBOKINASE"/>
</dbReference>
<comment type="subunit">
    <text evidence="9">Homodimer.</text>
</comment>
<evidence type="ECO:0000256" key="2">
    <source>
        <dbReference type="ARBA" id="ARBA00022723"/>
    </source>
</evidence>
<evidence type="ECO:0000313" key="12">
    <source>
        <dbReference type="EMBL" id="MCR8636759.1"/>
    </source>
</evidence>
<comment type="cofactor">
    <cofactor evidence="9">
        <name>Mg(2+)</name>
        <dbReference type="ChEBI" id="CHEBI:18420"/>
    </cofactor>
    <text evidence="9">Requires a divalent cation, most likely magnesium in vivo, as an electrophilic catalyst to aid phosphoryl group transfer. It is the chelate of the metal and the nucleotide that is the actual substrate.</text>
</comment>
<evidence type="ECO:0000259" key="11">
    <source>
        <dbReference type="Pfam" id="PF00294"/>
    </source>
</evidence>
<organism evidence="12 13">
    <name type="scientific">Paenibacillus radicis</name>
    <name type="common">ex Xue et al. 2023</name>
    <dbReference type="NCBI Taxonomy" id="2972489"/>
    <lineage>
        <taxon>Bacteria</taxon>
        <taxon>Bacillati</taxon>
        <taxon>Bacillota</taxon>
        <taxon>Bacilli</taxon>
        <taxon>Bacillales</taxon>
        <taxon>Paenibacillaceae</taxon>
        <taxon>Paenibacillus</taxon>
    </lineage>
</organism>
<dbReference type="Pfam" id="PF00294">
    <property type="entry name" value="PfkB"/>
    <property type="match status" value="1"/>
</dbReference>
<name>A0ABT1YUZ3_9BACL</name>
<dbReference type="PANTHER" id="PTHR10584:SF166">
    <property type="entry name" value="RIBOKINASE"/>
    <property type="match status" value="1"/>
</dbReference>
<dbReference type="PANTHER" id="PTHR10584">
    <property type="entry name" value="SUGAR KINASE"/>
    <property type="match status" value="1"/>
</dbReference>
<accession>A0ABT1YUZ3</accession>
<dbReference type="Proteomes" id="UP001300012">
    <property type="component" value="Unassembled WGS sequence"/>
</dbReference>
<feature type="active site" description="Proton acceptor" evidence="9">
    <location>
        <position position="253"/>
    </location>
</feature>
<keyword evidence="7 9" id="KW-0630">Potassium</keyword>
<dbReference type="CDD" id="cd01174">
    <property type="entry name" value="ribokinase"/>
    <property type="match status" value="1"/>
</dbReference>
<dbReference type="InterPro" id="IPR002139">
    <property type="entry name" value="Ribo/fructo_kinase"/>
</dbReference>
<feature type="binding site" evidence="9">
    <location>
        <begin position="221"/>
        <end position="226"/>
    </location>
    <ligand>
        <name>ATP</name>
        <dbReference type="ChEBI" id="CHEBI:30616"/>
    </ligand>
</feature>
<feature type="domain" description="Carbohydrate kinase PfkB" evidence="11">
    <location>
        <begin position="5"/>
        <end position="295"/>
    </location>
</feature>
<evidence type="ECO:0000313" key="13">
    <source>
        <dbReference type="Proteomes" id="UP001300012"/>
    </source>
</evidence>
<keyword evidence="13" id="KW-1185">Reference proteome</keyword>
<reference evidence="12 13" key="1">
    <citation type="submission" date="2022-08" db="EMBL/GenBank/DDBJ databases">
        <title>Paenibacillus endoradicis sp. nov., Paenibacillus radicibacter sp. nov and Paenibacillus pararadicis sp. nov., three cold-adapted plant growth-promoting bacteria isolated from root of Larix gmelinii in Great Khingan.</title>
        <authorList>
            <person name="Xue H."/>
        </authorList>
    </citation>
    <scope>NUCLEOTIDE SEQUENCE [LARGE SCALE GENOMIC DNA]</scope>
    <source>
        <strain evidence="12 13">N5-1-1-5</strain>
    </source>
</reference>
<comment type="activity regulation">
    <text evidence="9">Activated by a monovalent cation that binds near, but not in, the active site. The most likely occupant of the site in vivo is potassium. Ion binding induces a conformational change that may alter substrate affinity.</text>
</comment>
<feature type="binding site" evidence="9">
    <location>
        <position position="253"/>
    </location>
    <ligand>
        <name>substrate</name>
    </ligand>
</feature>
<feature type="binding site" evidence="9">
    <location>
        <position position="249"/>
    </location>
    <ligand>
        <name>K(+)</name>
        <dbReference type="ChEBI" id="CHEBI:29103"/>
    </ligand>
</feature>
<evidence type="ECO:0000256" key="7">
    <source>
        <dbReference type="ARBA" id="ARBA00022958"/>
    </source>
</evidence>
<evidence type="ECO:0000256" key="10">
    <source>
        <dbReference type="NCBIfam" id="TIGR02152"/>
    </source>
</evidence>
<feature type="binding site" evidence="9">
    <location>
        <position position="288"/>
    </location>
    <ligand>
        <name>K(+)</name>
        <dbReference type="ChEBI" id="CHEBI:29103"/>
    </ligand>
</feature>
<comment type="pathway">
    <text evidence="9">Carbohydrate metabolism; D-ribose degradation; D-ribose 5-phosphate from beta-D-ribopyranose: step 2/2.</text>
</comment>
<comment type="subcellular location">
    <subcellularLocation>
        <location evidence="9">Cytoplasm</location>
    </subcellularLocation>
</comment>
<evidence type="ECO:0000256" key="8">
    <source>
        <dbReference type="ARBA" id="ARBA00023277"/>
    </source>
</evidence>
<evidence type="ECO:0000256" key="3">
    <source>
        <dbReference type="ARBA" id="ARBA00022741"/>
    </source>
</evidence>
<evidence type="ECO:0000256" key="4">
    <source>
        <dbReference type="ARBA" id="ARBA00022777"/>
    </source>
</evidence>
<feature type="binding site" evidence="9">
    <location>
        <position position="141"/>
    </location>
    <ligand>
        <name>substrate</name>
    </ligand>
</feature>
<proteinExistence type="inferred from homology"/>
<dbReference type="InterPro" id="IPR029056">
    <property type="entry name" value="Ribokinase-like"/>
</dbReference>
<sequence>MSHPHIVIVGSLNMDLVVTTERMPRVGETIEGQHIRYLPGGKGANQAVGCAKLEAVATMIGSVGDDVFGSQIIQQLTQYGVKTEHISVIEQVPTGTATILHTAEDNCIVVVPGANAHTNEQLVAEHESVIRNADILLLQLEIPTAAVKLALEIAHSNGVRTVLNPAPAKILPNEIHELVDILTPNETEFELLSERTYANEEELAEGMRNWEKLHRQILIVTRGEKGVSYLEDDKLMTIPAIRVQVADTTGAGDAFNAALCCGLASQQSLESSIRSAVKAASLSVTKFGAQDGMPTLLEVTGA</sequence>
<keyword evidence="8 9" id="KW-0119">Carbohydrate metabolism</keyword>
<dbReference type="RefSeq" id="WP_258218254.1">
    <property type="nucleotide sequence ID" value="NZ_JANQBD010000053.1"/>
</dbReference>
<feature type="binding site" evidence="9">
    <location>
        <position position="185"/>
    </location>
    <ligand>
        <name>ATP</name>
        <dbReference type="ChEBI" id="CHEBI:30616"/>
    </ligand>
</feature>
<keyword evidence="3 9" id="KW-0547">Nucleotide-binding</keyword>
<feature type="binding site" evidence="9">
    <location>
        <begin position="13"/>
        <end position="15"/>
    </location>
    <ligand>
        <name>substrate</name>
    </ligand>
</feature>